<dbReference type="SUPFAM" id="SSF81296">
    <property type="entry name" value="E set domains"/>
    <property type="match status" value="1"/>
</dbReference>
<dbReference type="AlphaFoldDB" id="A0A401SGC6"/>
<comment type="caution">
    <text evidence="9">The sequence shown here is derived from an EMBL/GenBank/DDBJ whole genome shotgun (WGS) entry which is preliminary data.</text>
</comment>
<dbReference type="OMA" id="KTWELYA"/>
<keyword evidence="3" id="KW-0812">Transmembrane</keyword>
<dbReference type="GO" id="GO:0005783">
    <property type="term" value="C:endoplasmic reticulum"/>
    <property type="evidence" value="ECO:0007669"/>
    <property type="project" value="UniProtKB-SubCell"/>
</dbReference>
<evidence type="ECO:0000256" key="7">
    <source>
        <dbReference type="ARBA" id="ARBA00023186"/>
    </source>
</evidence>
<dbReference type="PANTHER" id="PTHR24075:SF6">
    <property type="entry name" value="ACTIVATING SIGNAL COINTEGRATOR 1 COMPLEX SUBUNIT 3"/>
    <property type="match status" value="1"/>
</dbReference>
<keyword evidence="4" id="KW-0256">Endoplasmic reticulum</keyword>
<reference evidence="9 10" key="1">
    <citation type="journal article" date="2018" name="Nat. Ecol. Evol.">
        <title>Shark genomes provide insights into elasmobranch evolution and the origin of vertebrates.</title>
        <authorList>
            <person name="Hara Y"/>
            <person name="Yamaguchi K"/>
            <person name="Onimaru K"/>
            <person name="Kadota M"/>
            <person name="Koyanagi M"/>
            <person name="Keeley SD"/>
            <person name="Tatsumi K"/>
            <person name="Tanaka K"/>
            <person name="Motone F"/>
            <person name="Kageyama Y"/>
            <person name="Nozu R"/>
            <person name="Adachi N"/>
            <person name="Nishimura O"/>
            <person name="Nakagawa R"/>
            <person name="Tanegashima C"/>
            <person name="Kiyatake I"/>
            <person name="Matsumoto R"/>
            <person name="Murakumo K"/>
            <person name="Nishida K"/>
            <person name="Terakita A"/>
            <person name="Kuratani S"/>
            <person name="Sato K"/>
            <person name="Hyodo S Kuraku.S."/>
        </authorList>
    </citation>
    <scope>NUCLEOTIDE SEQUENCE [LARGE SCALE GENOMIC DNA]</scope>
</reference>
<dbReference type="STRING" id="137246.A0A401SGC6"/>
<dbReference type="Pfam" id="PF02889">
    <property type="entry name" value="Sec63"/>
    <property type="match status" value="1"/>
</dbReference>
<dbReference type="GO" id="GO:0003723">
    <property type="term" value="F:RNA binding"/>
    <property type="evidence" value="ECO:0007669"/>
    <property type="project" value="TreeGrafter"/>
</dbReference>
<proteinExistence type="predicted"/>
<comment type="subcellular location">
    <subcellularLocation>
        <location evidence="2">Endoplasmic reticulum</location>
    </subcellularLocation>
    <subcellularLocation>
        <location evidence="1">Membrane</location>
        <topology evidence="1">Multi-pass membrane protein</topology>
    </subcellularLocation>
</comment>
<dbReference type="InterPro" id="IPR014756">
    <property type="entry name" value="Ig_E-set"/>
</dbReference>
<evidence type="ECO:0000256" key="1">
    <source>
        <dbReference type="ARBA" id="ARBA00004141"/>
    </source>
</evidence>
<keyword evidence="7" id="KW-0143">Chaperone</keyword>
<evidence type="ECO:0000256" key="5">
    <source>
        <dbReference type="ARBA" id="ARBA00022989"/>
    </source>
</evidence>
<keyword evidence="5" id="KW-1133">Transmembrane helix</keyword>
<dbReference type="GO" id="GO:0005634">
    <property type="term" value="C:nucleus"/>
    <property type="evidence" value="ECO:0007669"/>
    <property type="project" value="TreeGrafter"/>
</dbReference>
<dbReference type="InterPro" id="IPR004179">
    <property type="entry name" value="Sec63-dom"/>
</dbReference>
<keyword evidence="6" id="KW-0472">Membrane</keyword>
<sequence>MFSLVVHVLDTTSCCVMCCSDIYKKWNVGSRKNSSKSCKGPIECLPELVAACEWRENIFHSIVSDELQAPQISQAWNFLSHLPVIEVNLRIKGWWENVPNGENEKALPNIGPGIRDEKNWTQVHADQEYVFQINLRRIGLVCSKGKYDSKAITPRFPKAKDEGWFVILGEIDKKELMALKRVGYIRNHSTVSLAFYTPETTGRYIYTLYLMNDSYLGMDQQYDVYLDVIPASIAAQTNTEVSDAMSDLTVA</sequence>
<dbReference type="GO" id="GO:0016020">
    <property type="term" value="C:membrane"/>
    <property type="evidence" value="ECO:0007669"/>
    <property type="project" value="UniProtKB-SubCell"/>
</dbReference>
<dbReference type="InterPro" id="IPR035892">
    <property type="entry name" value="C2_domain_sf"/>
</dbReference>
<keyword evidence="10" id="KW-1185">Reference proteome</keyword>
<dbReference type="GO" id="GO:0043138">
    <property type="term" value="F:3'-5' DNA helicase activity"/>
    <property type="evidence" value="ECO:0007669"/>
    <property type="project" value="TreeGrafter"/>
</dbReference>
<dbReference type="OrthoDB" id="5575at2759"/>
<gene>
    <name evidence="9" type="ORF">chiPu_0007899</name>
</gene>
<dbReference type="Proteomes" id="UP000287033">
    <property type="component" value="Unassembled WGS sequence"/>
</dbReference>
<dbReference type="Gene3D" id="2.60.40.150">
    <property type="entry name" value="C2 domain"/>
    <property type="match status" value="1"/>
</dbReference>
<feature type="domain" description="SEC63" evidence="8">
    <location>
        <begin position="91"/>
        <end position="224"/>
    </location>
</feature>
<organism evidence="9 10">
    <name type="scientific">Chiloscyllium punctatum</name>
    <name type="common">Brownbanded bambooshark</name>
    <name type="synonym">Hemiscyllium punctatum</name>
    <dbReference type="NCBI Taxonomy" id="137246"/>
    <lineage>
        <taxon>Eukaryota</taxon>
        <taxon>Metazoa</taxon>
        <taxon>Chordata</taxon>
        <taxon>Craniata</taxon>
        <taxon>Vertebrata</taxon>
        <taxon>Chondrichthyes</taxon>
        <taxon>Elasmobranchii</taxon>
        <taxon>Galeomorphii</taxon>
        <taxon>Galeoidea</taxon>
        <taxon>Orectolobiformes</taxon>
        <taxon>Hemiscylliidae</taxon>
        <taxon>Chiloscyllium</taxon>
    </lineage>
</organism>
<dbReference type="FunFam" id="2.60.40.150:FF:000113">
    <property type="entry name" value="activating signal cointegrator 1 complex subunit 3"/>
    <property type="match status" value="1"/>
</dbReference>
<evidence type="ECO:0000259" key="8">
    <source>
        <dbReference type="Pfam" id="PF02889"/>
    </source>
</evidence>
<protein>
    <recommendedName>
        <fullName evidence="8">SEC63 domain-containing protein</fullName>
    </recommendedName>
</protein>
<evidence type="ECO:0000313" key="10">
    <source>
        <dbReference type="Proteomes" id="UP000287033"/>
    </source>
</evidence>
<dbReference type="EMBL" id="BEZZ01000252">
    <property type="protein sequence ID" value="GCC29457.1"/>
    <property type="molecule type" value="Genomic_DNA"/>
</dbReference>
<accession>A0A401SGC6</accession>
<evidence type="ECO:0000256" key="4">
    <source>
        <dbReference type="ARBA" id="ARBA00022824"/>
    </source>
</evidence>
<evidence type="ECO:0000313" key="9">
    <source>
        <dbReference type="EMBL" id="GCC29457.1"/>
    </source>
</evidence>
<evidence type="ECO:0000256" key="3">
    <source>
        <dbReference type="ARBA" id="ARBA00022692"/>
    </source>
</evidence>
<name>A0A401SGC6_CHIPU</name>
<dbReference type="PANTHER" id="PTHR24075">
    <property type="entry name" value="SEC63 DOMAIN-CONTAINING"/>
    <property type="match status" value="1"/>
</dbReference>
<evidence type="ECO:0000256" key="2">
    <source>
        <dbReference type="ARBA" id="ARBA00004240"/>
    </source>
</evidence>
<evidence type="ECO:0000256" key="6">
    <source>
        <dbReference type="ARBA" id="ARBA00023136"/>
    </source>
</evidence>